<dbReference type="KEGG" id="acru:HHL28_17540"/>
<protein>
    <recommendedName>
        <fullName evidence="3">RiboL-PSP-HEPN domain-containing protein</fullName>
    </recommendedName>
</protein>
<proteinExistence type="predicted"/>
<reference evidence="1" key="1">
    <citation type="submission" date="2020-04" db="EMBL/GenBank/DDBJ databases">
        <title>A desert anoxygenic phototrophic bacterium fixes CO2 using RubisCO under aerobic conditions.</title>
        <authorList>
            <person name="Tang K."/>
        </authorList>
    </citation>
    <scope>NUCLEOTIDE SEQUENCE [LARGE SCALE GENOMIC DNA]</scope>
    <source>
        <strain evidence="1">MIMtkB3</strain>
    </source>
</reference>
<keyword evidence="2" id="KW-1185">Reference proteome</keyword>
<dbReference type="Proteomes" id="UP000501891">
    <property type="component" value="Chromosome"/>
</dbReference>
<accession>A0A858RC25</accession>
<evidence type="ECO:0000313" key="2">
    <source>
        <dbReference type="Proteomes" id="UP000501891"/>
    </source>
</evidence>
<dbReference type="AlphaFoldDB" id="A0A858RC25"/>
<organism evidence="1 2">
    <name type="scientific">Aerophototrophica crusticola</name>
    <dbReference type="NCBI Taxonomy" id="1709002"/>
    <lineage>
        <taxon>Bacteria</taxon>
        <taxon>Pseudomonadati</taxon>
        <taxon>Pseudomonadota</taxon>
        <taxon>Alphaproteobacteria</taxon>
        <taxon>Rhodospirillales</taxon>
        <taxon>Rhodospirillaceae</taxon>
        <taxon>Aerophototrophica</taxon>
    </lineage>
</organism>
<evidence type="ECO:0000313" key="1">
    <source>
        <dbReference type="EMBL" id="QJE74623.1"/>
    </source>
</evidence>
<dbReference type="EMBL" id="CP051775">
    <property type="protein sequence ID" value="QJE74623.1"/>
    <property type="molecule type" value="Genomic_DNA"/>
</dbReference>
<evidence type="ECO:0008006" key="3">
    <source>
        <dbReference type="Google" id="ProtNLM"/>
    </source>
</evidence>
<gene>
    <name evidence="1" type="ORF">HHL28_17540</name>
</gene>
<sequence>MKFAALVKQTYEETHDHLEQVALDDMLFGPPGMSHRPYDRVNANNAAYAILYFAQFEALVNELVERAIQGGKTSGDAAIRRVWGVMDDRNRQTVTNMPFLDRVALLLDKGDALYGKVKELYQRRNAIAHGSRLLEEIDVTELAVTLDGIAARLQGAP</sequence>
<name>A0A858RC25_9PROT</name>